<proteinExistence type="predicted"/>
<sequence>MRSSLGKFSFPVIGGCVGATTTSPSFISSAFSTSSAGGGGGGRGRGGSSIFRFTDDGIGSPEPENSKDESPTNPSLSGQGHGRGRGKLTPSSPILPSFSSFVNNDVVSRGRGRGYGPTNTSPPPPQPQEPERTQQQSAVKPSDGKPFSFIRGDAHDDETSAVSTRSGNAQERSLPSDIIDVLSGAGRGKPMKPPVVSTQKSIAENRHLRPRQQSKPRGVNAEDGANYKSSPRDKLSTEEKVKQAVGILSRGEEGGAARGRGGFRGGRGWRGSRGRGRFGGRGGRGQDRYQDSDDEPGGLYLGDPAEGEKLAQKLGPEIMNKLVEGFEEMSSRVLPSPVDDAYLDALHTNLMIECEPEYLMEEFGTNPDIDEKPPISLRDALEKMKPFLMTYEGIQNQEEWEEAIAETMKNVPLMEKIVDYYSGPDRVTAKQQQQELERVAKTIPENTPASVKNFVNRAVLSLQSNPGWGFDKKCQFMDKLVLEVSQPSK</sequence>
<gene>
    <name evidence="2" type="ORF">OLEA9_A092771</name>
</gene>
<feature type="compositionally biased region" description="Gly residues" evidence="1">
    <location>
        <begin position="256"/>
        <end position="269"/>
    </location>
</feature>
<dbReference type="PANTHER" id="PTHR47911:SF1">
    <property type="entry name" value="OS06G0664400 PROTEIN"/>
    <property type="match status" value="1"/>
</dbReference>
<feature type="compositionally biased region" description="Basic and acidic residues" evidence="1">
    <location>
        <begin position="230"/>
        <end position="242"/>
    </location>
</feature>
<dbReference type="PANTHER" id="PTHR47911">
    <property type="entry name" value="HYDROXYPROLINE-RICH GLYCOPROTEIN-LIKE"/>
    <property type="match status" value="1"/>
</dbReference>
<accession>A0A8S0UIM5</accession>
<keyword evidence="3" id="KW-1185">Reference proteome</keyword>
<organism evidence="2 3">
    <name type="scientific">Olea europaea subsp. europaea</name>
    <dbReference type="NCBI Taxonomy" id="158383"/>
    <lineage>
        <taxon>Eukaryota</taxon>
        <taxon>Viridiplantae</taxon>
        <taxon>Streptophyta</taxon>
        <taxon>Embryophyta</taxon>
        <taxon>Tracheophyta</taxon>
        <taxon>Spermatophyta</taxon>
        <taxon>Magnoliopsida</taxon>
        <taxon>eudicotyledons</taxon>
        <taxon>Gunneridae</taxon>
        <taxon>Pentapetalae</taxon>
        <taxon>asterids</taxon>
        <taxon>lamiids</taxon>
        <taxon>Lamiales</taxon>
        <taxon>Oleaceae</taxon>
        <taxon>Oleeae</taxon>
        <taxon>Olea</taxon>
    </lineage>
</organism>
<comment type="caution">
    <text evidence="2">The sequence shown here is derived from an EMBL/GenBank/DDBJ whole genome shotgun (WGS) entry which is preliminary data.</text>
</comment>
<dbReference type="OrthoDB" id="1932806at2759"/>
<protein>
    <submittedName>
        <fullName evidence="2">Uncharacterized protein</fullName>
    </submittedName>
</protein>
<evidence type="ECO:0000313" key="3">
    <source>
        <dbReference type="Proteomes" id="UP000594638"/>
    </source>
</evidence>
<reference evidence="2 3" key="1">
    <citation type="submission" date="2019-12" db="EMBL/GenBank/DDBJ databases">
        <authorList>
            <person name="Alioto T."/>
            <person name="Alioto T."/>
            <person name="Gomez Garrido J."/>
        </authorList>
    </citation>
    <scope>NUCLEOTIDE SEQUENCE [LARGE SCALE GENOMIC DNA]</scope>
</reference>
<evidence type="ECO:0000313" key="2">
    <source>
        <dbReference type="EMBL" id="CAA3016688.1"/>
    </source>
</evidence>
<feature type="compositionally biased region" description="Gly residues" evidence="1">
    <location>
        <begin position="36"/>
        <end position="47"/>
    </location>
</feature>
<dbReference type="AlphaFoldDB" id="A0A8S0UIM5"/>
<feature type="region of interest" description="Disordered" evidence="1">
    <location>
        <begin position="32"/>
        <end position="299"/>
    </location>
</feature>
<feature type="compositionally biased region" description="Polar residues" evidence="1">
    <location>
        <begin position="160"/>
        <end position="173"/>
    </location>
</feature>
<dbReference type="Proteomes" id="UP000594638">
    <property type="component" value="Unassembled WGS sequence"/>
</dbReference>
<evidence type="ECO:0000256" key="1">
    <source>
        <dbReference type="SAM" id="MobiDB-lite"/>
    </source>
</evidence>
<dbReference type="Gramene" id="OE9A092771T1">
    <property type="protein sequence ID" value="OE9A092771C1"/>
    <property type="gene ID" value="OE9A092771"/>
</dbReference>
<name>A0A8S0UIM5_OLEEU</name>
<feature type="compositionally biased region" description="Low complexity" evidence="1">
    <location>
        <begin position="90"/>
        <end position="107"/>
    </location>
</feature>
<dbReference type="EMBL" id="CACTIH010007639">
    <property type="protein sequence ID" value="CAA3016688.1"/>
    <property type="molecule type" value="Genomic_DNA"/>
</dbReference>